<accession>A0ABW5DLI7</accession>
<dbReference type="Gene3D" id="1.10.260.40">
    <property type="entry name" value="lambda repressor-like DNA-binding domains"/>
    <property type="match status" value="1"/>
</dbReference>
<keyword evidence="3 6" id="KW-0238">DNA-binding</keyword>
<evidence type="ECO:0000256" key="4">
    <source>
        <dbReference type="ARBA" id="ARBA00023163"/>
    </source>
</evidence>
<keyword evidence="2" id="KW-0805">Transcription regulation</keyword>
<dbReference type="SUPFAM" id="SSF53822">
    <property type="entry name" value="Periplasmic binding protein-like I"/>
    <property type="match status" value="1"/>
</dbReference>
<dbReference type="SUPFAM" id="SSF47413">
    <property type="entry name" value="lambda repressor-like DNA-binding domains"/>
    <property type="match status" value="1"/>
</dbReference>
<evidence type="ECO:0000256" key="1">
    <source>
        <dbReference type="ARBA" id="ARBA00022491"/>
    </source>
</evidence>
<proteinExistence type="predicted"/>
<dbReference type="InterPro" id="IPR028082">
    <property type="entry name" value="Peripla_BP_I"/>
</dbReference>
<dbReference type="Proteomes" id="UP001597295">
    <property type="component" value="Unassembled WGS sequence"/>
</dbReference>
<evidence type="ECO:0000313" key="6">
    <source>
        <dbReference type="EMBL" id="MFD2261992.1"/>
    </source>
</evidence>
<dbReference type="Pfam" id="PF00356">
    <property type="entry name" value="LacI"/>
    <property type="match status" value="1"/>
</dbReference>
<sequence length="335" mass="36145">MTRSATIRDVAKLAGVSTATVSRAIAEPALVSADTREAVLKAAAEINYTPNLLARNLRQQRTKSILVLVEDIANPFYPEIFHAMEEAAQQRGYTVLLGNTGHSNEREQGYWDLVRAKRADGVVLFTGQLPEGTDPKRLPPVVLMAERIAGATLPLVAIDNEEAAARATRHLVDLGHRRIAHISGPQHRVISRDRLAGWRRAMDEAGLPLTDDLLVPGEFTIPGGEAAMRQLMALPDRPTAVFAANDESAVGALRAAQRLGLDVPRDVSLVGFDDIALAALFDPALTTIRQPRPELGDAAMRLIIDRIEGKGTPTAPTILPAPLIERGSTAKRGTK</sequence>
<evidence type="ECO:0000313" key="7">
    <source>
        <dbReference type="Proteomes" id="UP001597295"/>
    </source>
</evidence>
<dbReference type="PROSITE" id="PS50932">
    <property type="entry name" value="HTH_LACI_2"/>
    <property type="match status" value="1"/>
</dbReference>
<evidence type="ECO:0000256" key="3">
    <source>
        <dbReference type="ARBA" id="ARBA00023125"/>
    </source>
</evidence>
<evidence type="ECO:0000259" key="5">
    <source>
        <dbReference type="PROSITE" id="PS50932"/>
    </source>
</evidence>
<dbReference type="GO" id="GO:0003677">
    <property type="term" value="F:DNA binding"/>
    <property type="evidence" value="ECO:0007669"/>
    <property type="project" value="UniProtKB-KW"/>
</dbReference>
<dbReference type="SMART" id="SM00354">
    <property type="entry name" value="HTH_LACI"/>
    <property type="match status" value="1"/>
</dbReference>
<reference evidence="7" key="1">
    <citation type="journal article" date="2019" name="Int. J. Syst. Evol. Microbiol.">
        <title>The Global Catalogue of Microorganisms (GCM) 10K type strain sequencing project: providing services to taxonomists for standard genome sequencing and annotation.</title>
        <authorList>
            <consortium name="The Broad Institute Genomics Platform"/>
            <consortium name="The Broad Institute Genome Sequencing Center for Infectious Disease"/>
            <person name="Wu L."/>
            <person name="Ma J."/>
        </authorList>
    </citation>
    <scope>NUCLEOTIDE SEQUENCE [LARGE SCALE GENOMIC DNA]</scope>
    <source>
        <strain evidence="7">CGMCC 1.19062</strain>
    </source>
</reference>
<evidence type="ECO:0000256" key="2">
    <source>
        <dbReference type="ARBA" id="ARBA00023015"/>
    </source>
</evidence>
<organism evidence="6 7">
    <name type="scientific">Lacibacterium aquatile</name>
    <dbReference type="NCBI Taxonomy" id="1168082"/>
    <lineage>
        <taxon>Bacteria</taxon>
        <taxon>Pseudomonadati</taxon>
        <taxon>Pseudomonadota</taxon>
        <taxon>Alphaproteobacteria</taxon>
        <taxon>Rhodospirillales</taxon>
        <taxon>Rhodospirillaceae</taxon>
    </lineage>
</organism>
<feature type="domain" description="HTH lacI-type" evidence="5">
    <location>
        <begin position="5"/>
        <end position="59"/>
    </location>
</feature>
<dbReference type="Gene3D" id="3.40.50.2300">
    <property type="match status" value="2"/>
</dbReference>
<dbReference type="RefSeq" id="WP_379874902.1">
    <property type="nucleotide sequence ID" value="NZ_JBHUIP010000003.1"/>
</dbReference>
<protein>
    <submittedName>
        <fullName evidence="6">LacI family DNA-binding transcriptional regulator</fullName>
    </submittedName>
</protein>
<dbReference type="InterPro" id="IPR010982">
    <property type="entry name" value="Lambda_DNA-bd_dom_sf"/>
</dbReference>
<dbReference type="InterPro" id="IPR000843">
    <property type="entry name" value="HTH_LacI"/>
</dbReference>
<dbReference type="EMBL" id="JBHUIP010000003">
    <property type="protein sequence ID" value="MFD2261992.1"/>
    <property type="molecule type" value="Genomic_DNA"/>
</dbReference>
<comment type="caution">
    <text evidence="6">The sequence shown here is derived from an EMBL/GenBank/DDBJ whole genome shotgun (WGS) entry which is preliminary data.</text>
</comment>
<keyword evidence="7" id="KW-1185">Reference proteome</keyword>
<keyword evidence="1" id="KW-0678">Repressor</keyword>
<dbReference type="PANTHER" id="PTHR30146:SF151">
    <property type="entry name" value="HTH-TYPE TRANSCRIPTIONAL REPRESSOR CYTR"/>
    <property type="match status" value="1"/>
</dbReference>
<dbReference type="CDD" id="cd01392">
    <property type="entry name" value="HTH_LacI"/>
    <property type="match status" value="1"/>
</dbReference>
<name>A0ABW5DLI7_9PROT</name>
<dbReference type="PROSITE" id="PS00356">
    <property type="entry name" value="HTH_LACI_1"/>
    <property type="match status" value="1"/>
</dbReference>
<dbReference type="CDD" id="cd06284">
    <property type="entry name" value="PBP1_LacI-like"/>
    <property type="match status" value="1"/>
</dbReference>
<dbReference type="Pfam" id="PF13377">
    <property type="entry name" value="Peripla_BP_3"/>
    <property type="match status" value="1"/>
</dbReference>
<dbReference type="PANTHER" id="PTHR30146">
    <property type="entry name" value="LACI-RELATED TRANSCRIPTIONAL REPRESSOR"/>
    <property type="match status" value="1"/>
</dbReference>
<dbReference type="InterPro" id="IPR046335">
    <property type="entry name" value="LacI/GalR-like_sensor"/>
</dbReference>
<keyword evidence="4" id="KW-0804">Transcription</keyword>
<gene>
    <name evidence="6" type="ORF">ACFSM5_03770</name>
</gene>